<feature type="non-terminal residue" evidence="1">
    <location>
        <position position="1"/>
    </location>
</feature>
<evidence type="ECO:0000313" key="2">
    <source>
        <dbReference type="Proteomes" id="UP001529510"/>
    </source>
</evidence>
<proteinExistence type="predicted"/>
<protein>
    <submittedName>
        <fullName evidence="1">Uncharacterized protein</fullName>
    </submittedName>
</protein>
<comment type="caution">
    <text evidence="1">The sequence shown here is derived from an EMBL/GenBank/DDBJ whole genome shotgun (WGS) entry which is preliminary data.</text>
</comment>
<feature type="non-terminal residue" evidence="1">
    <location>
        <position position="64"/>
    </location>
</feature>
<dbReference type="PANTHER" id="PTHR22692">
    <property type="entry name" value="MYOSIN VII, XV"/>
    <property type="match status" value="1"/>
</dbReference>
<gene>
    <name evidence="1" type="ORF">M9458_005815</name>
</gene>
<organism evidence="1 2">
    <name type="scientific">Cirrhinus mrigala</name>
    <name type="common">Mrigala</name>
    <dbReference type="NCBI Taxonomy" id="683832"/>
    <lineage>
        <taxon>Eukaryota</taxon>
        <taxon>Metazoa</taxon>
        <taxon>Chordata</taxon>
        <taxon>Craniata</taxon>
        <taxon>Vertebrata</taxon>
        <taxon>Euteleostomi</taxon>
        <taxon>Actinopterygii</taxon>
        <taxon>Neopterygii</taxon>
        <taxon>Teleostei</taxon>
        <taxon>Ostariophysi</taxon>
        <taxon>Cypriniformes</taxon>
        <taxon>Cyprinidae</taxon>
        <taxon>Labeoninae</taxon>
        <taxon>Labeonini</taxon>
        <taxon>Cirrhinus</taxon>
    </lineage>
</organism>
<dbReference type="AlphaFoldDB" id="A0ABD0RGS6"/>
<dbReference type="InterPro" id="IPR051567">
    <property type="entry name" value="Unconventional_Myosin_ATPase"/>
</dbReference>
<name>A0ABD0RGS6_CIRMR</name>
<dbReference type="PANTHER" id="PTHR22692:SF21">
    <property type="entry name" value="MYOSIN XVA"/>
    <property type="match status" value="1"/>
</dbReference>
<keyword evidence="2" id="KW-1185">Reference proteome</keyword>
<evidence type="ECO:0000313" key="1">
    <source>
        <dbReference type="EMBL" id="KAL0197275.1"/>
    </source>
</evidence>
<reference evidence="1 2" key="1">
    <citation type="submission" date="2024-05" db="EMBL/GenBank/DDBJ databases">
        <title>Genome sequencing and assembly of Indian major carp, Cirrhinus mrigala (Hamilton, 1822).</title>
        <authorList>
            <person name="Mohindra V."/>
            <person name="Chowdhury L.M."/>
            <person name="Lal K."/>
            <person name="Jena J.K."/>
        </authorList>
    </citation>
    <scope>NUCLEOTIDE SEQUENCE [LARGE SCALE GENOMIC DNA]</scope>
    <source>
        <strain evidence="1">CM1030</strain>
        <tissue evidence="1">Blood</tissue>
    </source>
</reference>
<dbReference type="Proteomes" id="UP001529510">
    <property type="component" value="Unassembled WGS sequence"/>
</dbReference>
<sequence>GVTEAWKGCSVIMKEHGQWAELAGHDYVMDLIADMELMRNFPKQKSYFIISAESLTRTRPNASL</sequence>
<accession>A0ABD0RGS6</accession>
<dbReference type="EMBL" id="JAMKFB020000003">
    <property type="protein sequence ID" value="KAL0197275.1"/>
    <property type="molecule type" value="Genomic_DNA"/>
</dbReference>